<keyword evidence="1" id="KW-0472">Membrane</keyword>
<keyword evidence="1" id="KW-0812">Transmembrane</keyword>
<sequence length="71" mass="7832">MTLSDDAKVVSGTIAASFSTLVAVLILLFSSISFGWVWIAAMTPPVLFLFSWHTLSDDPLVEYREEKGHES</sequence>
<dbReference type="AlphaFoldDB" id="A0A345E2Z8"/>
<feature type="transmembrane region" description="Helical" evidence="1">
    <location>
        <begin position="36"/>
        <end position="55"/>
    </location>
</feature>
<keyword evidence="3" id="KW-1185">Reference proteome</keyword>
<evidence type="ECO:0000256" key="1">
    <source>
        <dbReference type="SAM" id="Phobius"/>
    </source>
</evidence>
<evidence type="ECO:0000313" key="3">
    <source>
        <dbReference type="Proteomes" id="UP000253273"/>
    </source>
</evidence>
<feature type="transmembrane region" description="Helical" evidence="1">
    <location>
        <begin position="12"/>
        <end position="29"/>
    </location>
</feature>
<dbReference type="EMBL" id="CP031150">
    <property type="protein sequence ID" value="AXG06570.1"/>
    <property type="molecule type" value="Genomic_DNA"/>
</dbReference>
<dbReference type="GeneID" id="37283539"/>
<protein>
    <submittedName>
        <fullName evidence="2">Uncharacterized protein</fullName>
    </submittedName>
</protein>
<reference evidence="2 3" key="1">
    <citation type="submission" date="2018-07" db="EMBL/GenBank/DDBJ databases">
        <title>Genome sequences of Haloplanus sp. CBA1113.</title>
        <authorList>
            <person name="Kim Y.B."/>
            <person name="Roh S.W."/>
        </authorList>
    </citation>
    <scope>NUCLEOTIDE SEQUENCE [LARGE SCALE GENOMIC DNA]</scope>
    <source>
        <strain evidence="2 3">CBA1113</strain>
    </source>
</reference>
<organism evidence="2 3">
    <name type="scientific">Haloplanus rubicundus</name>
    <dbReference type="NCBI Taxonomy" id="1547898"/>
    <lineage>
        <taxon>Archaea</taxon>
        <taxon>Methanobacteriati</taxon>
        <taxon>Methanobacteriota</taxon>
        <taxon>Stenosarchaea group</taxon>
        <taxon>Halobacteria</taxon>
        <taxon>Halobacteriales</taxon>
        <taxon>Haloferacaceae</taxon>
        <taxon>Haloplanus</taxon>
    </lineage>
</organism>
<dbReference type="RefSeq" id="WP_114585708.1">
    <property type="nucleotide sequence ID" value="NZ_CP031150.1"/>
</dbReference>
<gene>
    <name evidence="2" type="ORF">DU500_09100</name>
</gene>
<keyword evidence="1" id="KW-1133">Transmembrane helix</keyword>
<proteinExistence type="predicted"/>
<dbReference type="Proteomes" id="UP000253273">
    <property type="component" value="Chromosome"/>
</dbReference>
<accession>A0A345E2Z8</accession>
<dbReference type="KEGG" id="haj:DU500_09100"/>
<evidence type="ECO:0000313" key="2">
    <source>
        <dbReference type="EMBL" id="AXG06570.1"/>
    </source>
</evidence>
<name>A0A345E2Z8_9EURY</name>